<dbReference type="AlphaFoldDB" id="A0AAD8GQ74"/>
<dbReference type="PANTHER" id="PTHR13617:SF14">
    <property type="entry name" value="PROTEIN ABHD18"/>
    <property type="match status" value="1"/>
</dbReference>
<dbReference type="Proteomes" id="UP001237642">
    <property type="component" value="Unassembled WGS sequence"/>
</dbReference>
<reference evidence="1" key="2">
    <citation type="submission" date="2023-05" db="EMBL/GenBank/DDBJ databases">
        <authorList>
            <person name="Schelkunov M.I."/>
        </authorList>
    </citation>
    <scope>NUCLEOTIDE SEQUENCE</scope>
    <source>
        <strain evidence="1">Hsosn_3</strain>
        <tissue evidence="1">Leaf</tissue>
    </source>
</reference>
<sequence length="112" mass="12257">MLEPRAVHYVVVESNMTEQGTGDDTFEQRLRLGGPLLKENIATMARSLLYWLGNEAGYRKMGVCGLSMGKTSTLSPSPVVHSSRAGYAVDEAAKGNVGFPQMKFQMKFSVIL</sequence>
<dbReference type="EMBL" id="JAUIZM010000019">
    <property type="protein sequence ID" value="KAK1352106.1"/>
    <property type="molecule type" value="Genomic_DNA"/>
</dbReference>
<comment type="caution">
    <text evidence="1">The sequence shown here is derived from an EMBL/GenBank/DDBJ whole genome shotgun (WGS) entry which is preliminary data.</text>
</comment>
<evidence type="ECO:0000313" key="2">
    <source>
        <dbReference type="Proteomes" id="UP001237642"/>
    </source>
</evidence>
<reference evidence="1" key="1">
    <citation type="submission" date="2023-02" db="EMBL/GenBank/DDBJ databases">
        <title>Genome of toxic invasive species Heracleum sosnowskyi carries increased number of genes despite the absence of recent whole-genome duplications.</title>
        <authorList>
            <person name="Schelkunov M."/>
            <person name="Shtratnikova V."/>
            <person name="Makarenko M."/>
            <person name="Klepikova A."/>
            <person name="Omelchenko D."/>
            <person name="Novikova G."/>
            <person name="Obukhova E."/>
            <person name="Bogdanov V."/>
            <person name="Penin A."/>
            <person name="Logacheva M."/>
        </authorList>
    </citation>
    <scope>NUCLEOTIDE SEQUENCE</scope>
    <source>
        <strain evidence="1">Hsosn_3</strain>
        <tissue evidence="1">Leaf</tissue>
    </source>
</reference>
<keyword evidence="2" id="KW-1185">Reference proteome</keyword>
<dbReference type="PANTHER" id="PTHR13617">
    <property type="entry name" value="PROTEIN ABHD18"/>
    <property type="match status" value="1"/>
</dbReference>
<organism evidence="1 2">
    <name type="scientific">Heracleum sosnowskyi</name>
    <dbReference type="NCBI Taxonomy" id="360622"/>
    <lineage>
        <taxon>Eukaryota</taxon>
        <taxon>Viridiplantae</taxon>
        <taxon>Streptophyta</taxon>
        <taxon>Embryophyta</taxon>
        <taxon>Tracheophyta</taxon>
        <taxon>Spermatophyta</taxon>
        <taxon>Magnoliopsida</taxon>
        <taxon>eudicotyledons</taxon>
        <taxon>Gunneridae</taxon>
        <taxon>Pentapetalae</taxon>
        <taxon>asterids</taxon>
        <taxon>campanulids</taxon>
        <taxon>Apiales</taxon>
        <taxon>Apiaceae</taxon>
        <taxon>Apioideae</taxon>
        <taxon>apioid superclade</taxon>
        <taxon>Tordylieae</taxon>
        <taxon>Tordyliinae</taxon>
        <taxon>Heracleum</taxon>
    </lineage>
</organism>
<gene>
    <name evidence="1" type="ORF">POM88_053610</name>
</gene>
<name>A0AAD8GQ74_9APIA</name>
<proteinExistence type="predicted"/>
<protein>
    <submittedName>
        <fullName evidence="1">Uncharacterized protein</fullName>
    </submittedName>
</protein>
<evidence type="ECO:0000313" key="1">
    <source>
        <dbReference type="EMBL" id="KAK1352106.1"/>
    </source>
</evidence>
<accession>A0AAD8GQ74</accession>